<feature type="compositionally biased region" description="Basic and acidic residues" evidence="1">
    <location>
        <begin position="62"/>
        <end position="74"/>
    </location>
</feature>
<evidence type="ECO:0000313" key="2">
    <source>
        <dbReference type="EMBL" id="OWW20523.1"/>
    </source>
</evidence>
<evidence type="ECO:0000256" key="1">
    <source>
        <dbReference type="SAM" id="MobiDB-lite"/>
    </source>
</evidence>
<proteinExistence type="predicted"/>
<comment type="caution">
    <text evidence="2">The sequence shown here is derived from an EMBL/GenBank/DDBJ whole genome shotgun (WGS) entry which is preliminary data.</text>
</comment>
<feature type="region of interest" description="Disordered" evidence="1">
    <location>
        <begin position="1"/>
        <end position="47"/>
    </location>
</feature>
<organism evidence="2 3">
    <name type="scientific">Noviherbaspirillum denitrificans</name>
    <dbReference type="NCBI Taxonomy" id="1968433"/>
    <lineage>
        <taxon>Bacteria</taxon>
        <taxon>Pseudomonadati</taxon>
        <taxon>Pseudomonadota</taxon>
        <taxon>Betaproteobacteria</taxon>
        <taxon>Burkholderiales</taxon>
        <taxon>Oxalobacteraceae</taxon>
        <taxon>Noviherbaspirillum</taxon>
    </lineage>
</organism>
<protein>
    <submittedName>
        <fullName evidence="2">Uncharacterized protein</fullName>
    </submittedName>
</protein>
<dbReference type="AlphaFoldDB" id="A0A254TIY0"/>
<evidence type="ECO:0000313" key="3">
    <source>
        <dbReference type="Proteomes" id="UP000197535"/>
    </source>
</evidence>
<reference evidence="2 3" key="1">
    <citation type="submission" date="2016-02" db="EMBL/GenBank/DDBJ databases">
        <authorList>
            <person name="Wen L."/>
            <person name="He K."/>
            <person name="Yang H."/>
        </authorList>
    </citation>
    <scope>NUCLEOTIDE SEQUENCE [LARGE SCALE GENOMIC DNA]</scope>
    <source>
        <strain evidence="2 3">TSA40</strain>
    </source>
</reference>
<accession>A0A254TIY0</accession>
<feature type="compositionally biased region" description="Basic and acidic residues" evidence="1">
    <location>
        <begin position="26"/>
        <end position="47"/>
    </location>
</feature>
<feature type="region of interest" description="Disordered" evidence="1">
    <location>
        <begin position="58"/>
        <end position="77"/>
    </location>
</feature>
<name>A0A254TIY0_9BURK</name>
<sequence>MMPVADQQERRQAGQFPENHQLHQVAGEDHAQHRPHEGEEKGEEARHRVIRRHVVTRIQRHQQADEQHKHDEQPHQAVHAQREVQAQRGKPFDVVAHHRAVADLRIAIACHQQAGHGNQSGQDCLSVACIGGQEGREYAPCERKQDECQQQCSHQRIPVCMTGNPAECGTSRKRMVRAESSWGFMVLPGMIHWTGKCRRGAFAQ</sequence>
<keyword evidence="3" id="KW-1185">Reference proteome</keyword>
<dbReference type="EMBL" id="LSTO01000001">
    <property type="protein sequence ID" value="OWW20523.1"/>
    <property type="molecule type" value="Genomic_DNA"/>
</dbReference>
<gene>
    <name evidence="2" type="ORF">AYR66_14535</name>
</gene>
<dbReference type="Proteomes" id="UP000197535">
    <property type="component" value="Unassembled WGS sequence"/>
</dbReference>